<evidence type="ECO:0000259" key="2">
    <source>
        <dbReference type="Pfam" id="PF10551"/>
    </source>
</evidence>
<evidence type="ECO:0000313" key="3">
    <source>
        <dbReference type="EMBL" id="KAH0761466.1"/>
    </source>
</evidence>
<organism evidence="3 4">
    <name type="scientific">Solanum tuberosum</name>
    <name type="common">Potato</name>
    <dbReference type="NCBI Taxonomy" id="4113"/>
    <lineage>
        <taxon>Eukaryota</taxon>
        <taxon>Viridiplantae</taxon>
        <taxon>Streptophyta</taxon>
        <taxon>Embryophyta</taxon>
        <taxon>Tracheophyta</taxon>
        <taxon>Spermatophyta</taxon>
        <taxon>Magnoliopsida</taxon>
        <taxon>eudicotyledons</taxon>
        <taxon>Gunneridae</taxon>
        <taxon>Pentapetalae</taxon>
        <taxon>asterids</taxon>
        <taxon>lamiids</taxon>
        <taxon>Solanales</taxon>
        <taxon>Solanaceae</taxon>
        <taxon>Solanoideae</taxon>
        <taxon>Solaneae</taxon>
        <taxon>Solanum</taxon>
    </lineage>
</organism>
<comment type="caution">
    <text evidence="3">The sequence shown here is derived from an EMBL/GenBank/DDBJ whole genome shotgun (WGS) entry which is preliminary data.</text>
</comment>
<dbReference type="InterPro" id="IPR018289">
    <property type="entry name" value="MULE_transposase_dom"/>
</dbReference>
<name>A0ABQ7VDG3_SOLTU</name>
<protein>
    <recommendedName>
        <fullName evidence="2">MULE transposase domain-containing protein</fullName>
    </recommendedName>
</protein>
<dbReference type="EMBL" id="JAIVGD010000013">
    <property type="protein sequence ID" value="KAH0761466.1"/>
    <property type="molecule type" value="Genomic_DNA"/>
</dbReference>
<dbReference type="Pfam" id="PF10551">
    <property type="entry name" value="MULE"/>
    <property type="match status" value="1"/>
</dbReference>
<dbReference type="PANTHER" id="PTHR31973:SF179">
    <property type="entry name" value="PROTEIN FAR1-RELATED SEQUENCE"/>
    <property type="match status" value="1"/>
</dbReference>
<accession>A0ABQ7VDG3</accession>
<evidence type="ECO:0000256" key="1">
    <source>
        <dbReference type="SAM" id="MobiDB-lite"/>
    </source>
</evidence>
<sequence>MAVAEFVDAGGDYMGVWEKTPKSWNWKSLCKTTVPIALRCNGSYDDMIASVIEAGELTCEPNNLVISYQMNGRGKIHHTFIQNDRHVILYMLDIGIDGSRPTLRINVNVRPPIEPTNSFNGDTDLIRNERLGDHSKESLGDNSNESLGDHSMNIHDDPTNVANQPVDEEDPEPECCEEMHVQKILGSQSNHSFSDGTNLFQAIGNVRRVVWLLRKLSEGQRRTDIHAYRFSYMFETLNVGSSCWFMVNEDSHRFMYYFLAVGACIKRFAHMRKVIAVDGTHLHSKYEGVLLSVVAQDTKNHVYSVIFCVVDKENDTSWTFFFEKLKEIVVDEPDLCFIFDRHKSIANAFKNKCPAATVVLEHDIDFEKWSREHFPGNRYDVMTINIAESLNAMLIDGREYSMTSIFNSIAKREYDLIKIHCAHAMDVLRSKHGNKYGMRIYEYSSPLYKIEAYLFAYMDSINVVPLESEWFVSEELLNVKILPPLVDTKFERKRRKRAKGIGENFKSKRRNKCSICKRTGHKRTTCVNNNKS</sequence>
<gene>
    <name evidence="3" type="ORF">KY290_017539</name>
</gene>
<feature type="region of interest" description="Disordered" evidence="1">
    <location>
        <begin position="131"/>
        <end position="172"/>
    </location>
</feature>
<keyword evidence="4" id="KW-1185">Reference proteome</keyword>
<proteinExistence type="predicted"/>
<feature type="domain" description="MULE transposase" evidence="2">
    <location>
        <begin position="274"/>
        <end position="357"/>
    </location>
</feature>
<evidence type="ECO:0000313" key="4">
    <source>
        <dbReference type="Proteomes" id="UP000826656"/>
    </source>
</evidence>
<reference evidence="3 4" key="1">
    <citation type="journal article" date="2021" name="bioRxiv">
        <title>Chromosome-scale and haplotype-resolved genome assembly of a tetraploid potato cultivar.</title>
        <authorList>
            <person name="Sun H."/>
            <person name="Jiao W.-B."/>
            <person name="Krause K."/>
            <person name="Campoy J.A."/>
            <person name="Goel M."/>
            <person name="Folz-Donahue K."/>
            <person name="Kukat C."/>
            <person name="Huettel B."/>
            <person name="Schneeberger K."/>
        </authorList>
    </citation>
    <scope>NUCLEOTIDE SEQUENCE [LARGE SCALE GENOMIC DNA]</scope>
    <source>
        <strain evidence="3">SolTubOtavaFocal</strain>
        <tissue evidence="3">Leaves</tissue>
    </source>
</reference>
<dbReference type="Proteomes" id="UP000826656">
    <property type="component" value="Unassembled WGS sequence"/>
</dbReference>
<dbReference type="PANTHER" id="PTHR31973">
    <property type="entry name" value="POLYPROTEIN, PUTATIVE-RELATED"/>
    <property type="match status" value="1"/>
</dbReference>